<dbReference type="PANTHER" id="PTHR13887">
    <property type="entry name" value="GLUTATHIONE S-TRANSFERASE KAPPA"/>
    <property type="match status" value="1"/>
</dbReference>
<dbReference type="Gene3D" id="3.40.30.10">
    <property type="entry name" value="Glutaredoxin"/>
    <property type="match status" value="1"/>
</dbReference>
<dbReference type="PANTHER" id="PTHR13887:SF41">
    <property type="entry name" value="THIOREDOXIN SUPERFAMILY PROTEIN"/>
    <property type="match status" value="1"/>
</dbReference>
<organism evidence="2 3">
    <name type="scientific">Rhodovarius crocodyli</name>
    <dbReference type="NCBI Taxonomy" id="1979269"/>
    <lineage>
        <taxon>Bacteria</taxon>
        <taxon>Pseudomonadati</taxon>
        <taxon>Pseudomonadota</taxon>
        <taxon>Alphaproteobacteria</taxon>
        <taxon>Acetobacterales</taxon>
        <taxon>Roseomonadaceae</taxon>
        <taxon>Rhodovarius</taxon>
    </lineage>
</organism>
<evidence type="ECO:0000259" key="1">
    <source>
        <dbReference type="Pfam" id="PF01323"/>
    </source>
</evidence>
<evidence type="ECO:0000313" key="2">
    <source>
        <dbReference type="EMBL" id="RVT95879.1"/>
    </source>
</evidence>
<dbReference type="CDD" id="cd03024">
    <property type="entry name" value="DsbA_FrnE"/>
    <property type="match status" value="1"/>
</dbReference>
<dbReference type="Pfam" id="PF01323">
    <property type="entry name" value="DSBA"/>
    <property type="match status" value="1"/>
</dbReference>
<dbReference type="GO" id="GO:0016491">
    <property type="term" value="F:oxidoreductase activity"/>
    <property type="evidence" value="ECO:0007669"/>
    <property type="project" value="InterPro"/>
</dbReference>
<evidence type="ECO:0000313" key="3">
    <source>
        <dbReference type="Proteomes" id="UP000282957"/>
    </source>
</evidence>
<reference evidence="2 3" key="1">
    <citation type="submission" date="2019-01" db="EMBL/GenBank/DDBJ databases">
        <authorList>
            <person name="Chen W.-M."/>
        </authorList>
    </citation>
    <scope>NUCLEOTIDE SEQUENCE [LARGE SCALE GENOMIC DNA]</scope>
    <source>
        <strain evidence="2 3">CCP-6</strain>
    </source>
</reference>
<dbReference type="InterPro" id="IPR001853">
    <property type="entry name" value="DSBA-like_thioredoxin_dom"/>
</dbReference>
<keyword evidence="3" id="KW-1185">Reference proteome</keyword>
<dbReference type="SUPFAM" id="SSF52833">
    <property type="entry name" value="Thioredoxin-like"/>
    <property type="match status" value="1"/>
</dbReference>
<name>A0A437ME57_9PROT</name>
<dbReference type="EMBL" id="SACL01000004">
    <property type="protein sequence ID" value="RVT95879.1"/>
    <property type="molecule type" value="Genomic_DNA"/>
</dbReference>
<accession>A0A437ME57</accession>
<proteinExistence type="predicted"/>
<protein>
    <submittedName>
        <fullName evidence="2">DsbA family oxidoreductase</fullName>
    </submittedName>
</protein>
<dbReference type="InterPro" id="IPR036249">
    <property type="entry name" value="Thioredoxin-like_sf"/>
</dbReference>
<dbReference type="AlphaFoldDB" id="A0A437ME57"/>
<dbReference type="OrthoDB" id="9799122at2"/>
<gene>
    <name evidence="2" type="ORF">EOD42_12115</name>
</gene>
<dbReference type="Proteomes" id="UP000282957">
    <property type="component" value="Unassembled WGS sequence"/>
</dbReference>
<sequence>MSKLRIDIVSDAICPWCWIGKRNLEGALAELGWEAELAWHPYQLNPEMPAEGVARAEYRAAKFGSLERSKELDAQVTAAGDAAGVDFRLERQARTPNTLNAHRLSLLAQRHGVQQPLLESLFRAYFHDGEDIGDLAVLARIGAEHGLDAAEYLASDEDREQVVATDASFRQGGISGVPSFALERHLLFSGAMPAAQMAAAFRRGEALLREKGLLKD</sequence>
<dbReference type="RefSeq" id="WP_127787814.1">
    <property type="nucleotide sequence ID" value="NZ_SACL01000004.1"/>
</dbReference>
<comment type="caution">
    <text evidence="2">The sequence shown here is derived from an EMBL/GenBank/DDBJ whole genome shotgun (WGS) entry which is preliminary data.</text>
</comment>
<feature type="domain" description="DSBA-like thioredoxin" evidence="1">
    <location>
        <begin position="6"/>
        <end position="200"/>
    </location>
</feature>